<keyword evidence="1" id="KW-0862">Zinc</keyword>
<dbReference type="eggNOG" id="KOG0017">
    <property type="taxonomic scope" value="Eukaryota"/>
</dbReference>
<dbReference type="GO" id="GO:0008270">
    <property type="term" value="F:zinc ion binding"/>
    <property type="evidence" value="ECO:0007669"/>
    <property type="project" value="UniProtKB-KW"/>
</dbReference>
<evidence type="ECO:0000256" key="2">
    <source>
        <dbReference type="SAM" id="MobiDB-lite"/>
    </source>
</evidence>
<dbReference type="GeneID" id="19240285"/>
<reference evidence="5" key="1">
    <citation type="journal article" date="2014" name="BMC Genomics">
        <title>Genome characteristics reveal the impact of lichenization on lichen-forming fungus Endocarpon pusillum Hedwig (Verrucariales, Ascomycota).</title>
        <authorList>
            <person name="Wang Y.-Y."/>
            <person name="Liu B."/>
            <person name="Zhang X.-Y."/>
            <person name="Zhou Q.-M."/>
            <person name="Zhang T."/>
            <person name="Li H."/>
            <person name="Yu Y.-F."/>
            <person name="Zhang X.-L."/>
            <person name="Hao X.-Y."/>
            <person name="Wang M."/>
            <person name="Wang L."/>
            <person name="Wei J.-C."/>
        </authorList>
    </citation>
    <scope>NUCLEOTIDE SEQUENCE [LARGE SCALE GENOMIC DNA]</scope>
    <source>
        <strain evidence="5">Z07020 / HMAS-L-300199</strain>
    </source>
</reference>
<evidence type="ECO:0000313" key="4">
    <source>
        <dbReference type="EMBL" id="ERF71280.1"/>
    </source>
</evidence>
<evidence type="ECO:0000259" key="3">
    <source>
        <dbReference type="PROSITE" id="PS50157"/>
    </source>
</evidence>
<gene>
    <name evidence="4" type="ORF">EPUS_05332</name>
</gene>
<feature type="compositionally biased region" description="Basic and acidic residues" evidence="2">
    <location>
        <begin position="1"/>
        <end position="10"/>
    </location>
</feature>
<feature type="compositionally biased region" description="Acidic residues" evidence="2">
    <location>
        <begin position="11"/>
        <end position="21"/>
    </location>
</feature>
<feature type="region of interest" description="Disordered" evidence="2">
    <location>
        <begin position="1"/>
        <end position="21"/>
    </location>
</feature>
<protein>
    <recommendedName>
        <fullName evidence="3">C2H2-type domain-containing protein</fullName>
    </recommendedName>
</protein>
<evidence type="ECO:0000313" key="5">
    <source>
        <dbReference type="Proteomes" id="UP000019373"/>
    </source>
</evidence>
<accession>U1HLX3</accession>
<dbReference type="OrthoDB" id="4552115at2759"/>
<dbReference type="InterPro" id="IPR013087">
    <property type="entry name" value="Znf_C2H2_type"/>
</dbReference>
<feature type="domain" description="C2H2-type" evidence="3">
    <location>
        <begin position="29"/>
        <end position="59"/>
    </location>
</feature>
<dbReference type="PANTHER" id="PTHR24559:SF444">
    <property type="entry name" value="REVERSE TRANSCRIPTASE DOMAIN-CONTAINING PROTEIN"/>
    <property type="match status" value="1"/>
</dbReference>
<keyword evidence="1" id="KW-0479">Metal-binding</keyword>
<organism evidence="4 5">
    <name type="scientific">Endocarpon pusillum (strain Z07020 / HMAS-L-300199)</name>
    <name type="common">Lichen-forming fungus</name>
    <dbReference type="NCBI Taxonomy" id="1263415"/>
    <lineage>
        <taxon>Eukaryota</taxon>
        <taxon>Fungi</taxon>
        <taxon>Dikarya</taxon>
        <taxon>Ascomycota</taxon>
        <taxon>Pezizomycotina</taxon>
        <taxon>Eurotiomycetes</taxon>
        <taxon>Chaetothyriomycetidae</taxon>
        <taxon>Verrucariales</taxon>
        <taxon>Verrucariaceae</taxon>
        <taxon>Endocarpon</taxon>
    </lineage>
</organism>
<evidence type="ECO:0000256" key="1">
    <source>
        <dbReference type="PROSITE-ProRule" id="PRU00042"/>
    </source>
</evidence>
<proteinExistence type="predicted"/>
<dbReference type="AlphaFoldDB" id="U1HLX3"/>
<dbReference type="SUPFAM" id="SSF56672">
    <property type="entry name" value="DNA/RNA polymerases"/>
    <property type="match status" value="1"/>
</dbReference>
<dbReference type="InterPro" id="IPR043128">
    <property type="entry name" value="Rev_trsase/Diguanyl_cyclase"/>
</dbReference>
<dbReference type="RefSeq" id="XP_007803102.1">
    <property type="nucleotide sequence ID" value="XM_007804911.1"/>
</dbReference>
<dbReference type="PANTHER" id="PTHR24559">
    <property type="entry name" value="TRANSPOSON TY3-I GAG-POL POLYPROTEIN"/>
    <property type="match status" value="1"/>
</dbReference>
<dbReference type="Gene3D" id="3.10.10.10">
    <property type="entry name" value="HIV Type 1 Reverse Transcriptase, subunit A, domain 1"/>
    <property type="match status" value="1"/>
</dbReference>
<keyword evidence="1" id="KW-0863">Zinc-finger</keyword>
<dbReference type="Proteomes" id="UP000019373">
    <property type="component" value="Unassembled WGS sequence"/>
</dbReference>
<dbReference type="HOGENOM" id="CLU_525825_0_0_1"/>
<dbReference type="Gene3D" id="3.30.70.270">
    <property type="match status" value="1"/>
</dbReference>
<dbReference type="InterPro" id="IPR053134">
    <property type="entry name" value="RNA-dir_DNA_polymerase"/>
</dbReference>
<keyword evidence="5" id="KW-1185">Reference proteome</keyword>
<sequence>MAWREQLDKDSSEEDTSTSEDEVVANFGVACRECQEAFPSNNQLHGHLKAFNAHAVEEIPTVIDLTAKPKGKQLEGIANCTETCVKAYLSANSDTTQVITAVVDSGFGRSAVNRKLLDSVPHTIKPIKHLVIRGIRGRKKVSELAKFVLYLRSNKGVFLKLEIKALIFDDLGTSLLIGTDYIKAWNLDRKPIAVIRLQITRELMANFVICAGKDCTIPANSVGQVALRMSHSGKADFLFTSQHPEIPNGVVSATQNAVMFSNQDSEPRQIKRGTILSTAESIRNRNFAYAAQATKILNSFLDQEPQNRAGSLKTSPQKAEDTSVGWLEEAYQPRYQHELPEGIVVPDPSTSTHREVRVNDKLPLDQQKQLRKLAKRFAVIFNDGPSMARQPEEEWLRIKVASELERNLKPRPPYRNAPRAKQAIDDTFNENIQLGRMAPAKHSPYSLPVFVVYKYTPEGAVKKARPVVDLRPLNDVAESDAYPLPLQEDILAAMALATYISSIDFVSSFYQHFTHPDD</sequence>
<dbReference type="PROSITE" id="PS50157">
    <property type="entry name" value="ZINC_FINGER_C2H2_2"/>
    <property type="match status" value="1"/>
</dbReference>
<dbReference type="InterPro" id="IPR043502">
    <property type="entry name" value="DNA/RNA_pol_sf"/>
</dbReference>
<name>U1HLX3_ENDPU</name>
<dbReference type="EMBL" id="KE721227">
    <property type="protein sequence ID" value="ERF71280.1"/>
    <property type="molecule type" value="Genomic_DNA"/>
</dbReference>